<reference evidence="2 3" key="1">
    <citation type="submission" date="2018-06" db="EMBL/GenBank/DDBJ databases">
        <title>Genomic Encyclopedia of Archaeal and Bacterial Type Strains, Phase II (KMG-II): from individual species to whole genera.</title>
        <authorList>
            <person name="Goeker M."/>
        </authorList>
    </citation>
    <scope>NUCLEOTIDE SEQUENCE [LARGE SCALE GENOMIC DNA]</scope>
    <source>
        <strain evidence="2 3">DSM 27372</strain>
    </source>
</reference>
<evidence type="ECO:0000313" key="2">
    <source>
        <dbReference type="EMBL" id="PYF68423.1"/>
    </source>
</evidence>
<sequence>MKKTTLLCLLAVIHLFANAQIKGPGLKFNQETISYGKISQGVPVEKTFEFINNGKTPLIISDVKPTCGCTAVDFTKVPVKPGKSGFIKVSYNAATTGPFNKTIQVNTNADTPIKILTITGEVLKGK</sequence>
<feature type="signal peptide" evidence="1">
    <location>
        <begin position="1"/>
        <end position="19"/>
    </location>
</feature>
<keyword evidence="1" id="KW-0732">Signal</keyword>
<dbReference type="PANTHER" id="PTHR37833">
    <property type="entry name" value="LIPOPROTEIN-RELATED"/>
    <property type="match status" value="1"/>
</dbReference>
<protein>
    <submittedName>
        <fullName evidence="2">Uncharacterized protein DUF1573</fullName>
    </submittedName>
</protein>
<evidence type="ECO:0000256" key="1">
    <source>
        <dbReference type="SAM" id="SignalP"/>
    </source>
</evidence>
<dbReference type="RefSeq" id="WP_110834681.1">
    <property type="nucleotide sequence ID" value="NZ_QKLU01000012.1"/>
</dbReference>
<dbReference type="InterPro" id="IPR011467">
    <property type="entry name" value="DUF1573"/>
</dbReference>
<accession>A0A318U611</accession>
<feature type="chain" id="PRO_5016331086" evidence="1">
    <location>
        <begin position="20"/>
        <end position="126"/>
    </location>
</feature>
<dbReference type="OrthoDB" id="826619at2"/>
<comment type="caution">
    <text evidence="2">The sequence shown here is derived from an EMBL/GenBank/DDBJ whole genome shotgun (WGS) entry which is preliminary data.</text>
</comment>
<dbReference type="AlphaFoldDB" id="A0A318U611"/>
<name>A0A318U611_9SPHI</name>
<dbReference type="EMBL" id="QKLU01000012">
    <property type="protein sequence ID" value="PYF68423.1"/>
    <property type="molecule type" value="Genomic_DNA"/>
</dbReference>
<dbReference type="Gene3D" id="2.60.40.10">
    <property type="entry name" value="Immunoglobulins"/>
    <property type="match status" value="1"/>
</dbReference>
<dbReference type="Proteomes" id="UP000248198">
    <property type="component" value="Unassembled WGS sequence"/>
</dbReference>
<dbReference type="PANTHER" id="PTHR37833:SF1">
    <property type="entry name" value="SIGNAL PEPTIDE PROTEIN"/>
    <property type="match status" value="1"/>
</dbReference>
<keyword evidence="3" id="KW-1185">Reference proteome</keyword>
<organism evidence="2 3">
    <name type="scientific">Pedobacter nutrimenti</name>
    <dbReference type="NCBI Taxonomy" id="1241337"/>
    <lineage>
        <taxon>Bacteria</taxon>
        <taxon>Pseudomonadati</taxon>
        <taxon>Bacteroidota</taxon>
        <taxon>Sphingobacteriia</taxon>
        <taxon>Sphingobacteriales</taxon>
        <taxon>Sphingobacteriaceae</taxon>
        <taxon>Pedobacter</taxon>
    </lineage>
</organism>
<proteinExistence type="predicted"/>
<dbReference type="InterPro" id="IPR013783">
    <property type="entry name" value="Ig-like_fold"/>
</dbReference>
<gene>
    <name evidence="2" type="ORF">B0O44_1127</name>
</gene>
<evidence type="ECO:0000313" key="3">
    <source>
        <dbReference type="Proteomes" id="UP000248198"/>
    </source>
</evidence>
<dbReference type="Pfam" id="PF07610">
    <property type="entry name" value="DUF1573"/>
    <property type="match status" value="1"/>
</dbReference>